<evidence type="ECO:0000313" key="6">
    <source>
        <dbReference type="Proteomes" id="UP001430637"/>
    </source>
</evidence>
<accession>A0ABS8F9I3</accession>
<dbReference type="InterPro" id="IPR004843">
    <property type="entry name" value="Calcineurin-like_PHP"/>
</dbReference>
<dbReference type="PANTHER" id="PTHR11575:SF6">
    <property type="entry name" value="2',3'-CYCLIC-NUCLEOTIDE 2'-PHOSPHODIESTERASE_3'-NUCLEOTIDASE"/>
    <property type="match status" value="1"/>
</dbReference>
<feature type="chain" id="PRO_5045007716" evidence="2">
    <location>
        <begin position="34"/>
        <end position="603"/>
    </location>
</feature>
<evidence type="ECO:0000313" key="5">
    <source>
        <dbReference type="EMBL" id="MCC2199895.1"/>
    </source>
</evidence>
<evidence type="ECO:0000259" key="3">
    <source>
        <dbReference type="Pfam" id="PF00149"/>
    </source>
</evidence>
<keyword evidence="2" id="KW-0547">Nucleotide-binding</keyword>
<dbReference type="SUPFAM" id="SSF56300">
    <property type="entry name" value="Metallo-dependent phosphatases"/>
    <property type="match status" value="1"/>
</dbReference>
<dbReference type="Proteomes" id="UP001430637">
    <property type="component" value="Unassembled WGS sequence"/>
</dbReference>
<dbReference type="PANTHER" id="PTHR11575">
    <property type="entry name" value="5'-NUCLEOTIDASE-RELATED"/>
    <property type="match status" value="1"/>
</dbReference>
<keyword evidence="2" id="KW-0378">Hydrolase</keyword>
<feature type="domain" description="Calcineurin-like phosphoesterase" evidence="3">
    <location>
        <begin position="45"/>
        <end position="258"/>
    </location>
</feature>
<evidence type="ECO:0000259" key="4">
    <source>
        <dbReference type="Pfam" id="PF02872"/>
    </source>
</evidence>
<comment type="similarity">
    <text evidence="2">Belongs to the 5'-nucleotidase family.</text>
</comment>
<evidence type="ECO:0000256" key="1">
    <source>
        <dbReference type="ARBA" id="ARBA00022729"/>
    </source>
</evidence>
<dbReference type="SUPFAM" id="SSF55816">
    <property type="entry name" value="5'-nucleotidase (syn. UDP-sugar hydrolase), C-terminal domain"/>
    <property type="match status" value="1"/>
</dbReference>
<dbReference type="Gene3D" id="3.60.21.10">
    <property type="match status" value="1"/>
</dbReference>
<dbReference type="PRINTS" id="PR01607">
    <property type="entry name" value="APYRASEFAMLY"/>
</dbReference>
<evidence type="ECO:0000256" key="2">
    <source>
        <dbReference type="RuleBase" id="RU362119"/>
    </source>
</evidence>
<keyword evidence="6" id="KW-1185">Reference proteome</keyword>
<dbReference type="RefSeq" id="WP_227621362.1">
    <property type="nucleotide sequence ID" value="NZ_JAJEQL010000022.1"/>
</dbReference>
<dbReference type="InterPro" id="IPR029052">
    <property type="entry name" value="Metallo-depent_PP-like"/>
</dbReference>
<dbReference type="InterPro" id="IPR006179">
    <property type="entry name" value="5_nucleotidase/apyrase"/>
</dbReference>
<sequence>MEQNKISRRNFLRVAGASATAAAMGGLAPAASAAGIKDLWSMDLQILATSDTHGKFDPWDYAANKADASGSVAQQATAIKENRTKTTLVVDAGDTIQANSAELFLNDDVHPMIAAQNAIGYDIYVTGNHEYNYGMATLEKVLSQQKAKVLTGNVYSPEGKPLADGYTIINKGGVKIGVIGMVTPNITRWDAKNLEGWTVTNPVDESRKIIDKIKDEVDVILGVMHMDTDNEYGVYGSGVTDLANACPEFDVIVAAHGHRSIPNMMINGVLVVENKNAGATVSDIHIYLQRDWTGKWKVKERTSENLTIKDYAPDPELTALLAEYDQRAKDDAVTPIGQLVGGDLAPENEIDCLPQAMVQDTALLDFVNEVQMYYTGAQVAATSLTSMTSQMREGTIRKCDMASIYTYQNTLYKLQMNGLQLRKFMEWSAAFFKTWEPGDVTIAFDSSIRYYLYDAFEGVKYDLDVSQQPGNRIHNLTWMDGRPVEDSDVFVVAVNNYRATTQLLTYADIFAPGDELPKLLEIDVRGDVGGVRELLGEYIRTVKGGTIEPHVNNNWKIVGNNWNAADHQKAVKLLREGKLALSENADSRTLPSKAITTADIAAF</sequence>
<dbReference type="PROSITE" id="PS00785">
    <property type="entry name" value="5_NUCLEOTIDASE_1"/>
    <property type="match status" value="1"/>
</dbReference>
<feature type="signal peptide" evidence="2">
    <location>
        <begin position="1"/>
        <end position="33"/>
    </location>
</feature>
<dbReference type="InterPro" id="IPR006146">
    <property type="entry name" value="5'-Nucleotdase_CS"/>
</dbReference>
<keyword evidence="1 2" id="KW-0732">Signal</keyword>
<feature type="domain" description="5'-Nucleotidase C-terminal" evidence="4">
    <location>
        <begin position="357"/>
        <end position="500"/>
    </location>
</feature>
<dbReference type="Pfam" id="PF02872">
    <property type="entry name" value="5_nucleotid_C"/>
    <property type="match status" value="1"/>
</dbReference>
<dbReference type="InterPro" id="IPR008334">
    <property type="entry name" value="5'-Nucleotdase_C"/>
</dbReference>
<dbReference type="EMBL" id="JAJEQL010000022">
    <property type="protein sequence ID" value="MCC2199895.1"/>
    <property type="molecule type" value="Genomic_DNA"/>
</dbReference>
<dbReference type="InterPro" id="IPR036907">
    <property type="entry name" value="5'-Nucleotdase_C_sf"/>
</dbReference>
<dbReference type="InterPro" id="IPR006311">
    <property type="entry name" value="TAT_signal"/>
</dbReference>
<gene>
    <name evidence="5" type="ORF">LKD23_09055</name>
</gene>
<reference evidence="5" key="1">
    <citation type="submission" date="2021-10" db="EMBL/GenBank/DDBJ databases">
        <title>Anaerobic single-cell dispensing facilitates the cultivation of human gut bacteria.</title>
        <authorList>
            <person name="Afrizal A."/>
        </authorList>
    </citation>
    <scope>NUCLEOTIDE SEQUENCE</scope>
    <source>
        <strain evidence="5">CLA-AA-H233</strain>
    </source>
</reference>
<name>A0ABS8F9I3_9FIRM</name>
<dbReference type="Gene3D" id="3.90.780.10">
    <property type="entry name" value="5'-Nucleotidase, C-terminal domain"/>
    <property type="match status" value="1"/>
</dbReference>
<dbReference type="Pfam" id="PF00149">
    <property type="entry name" value="Metallophos"/>
    <property type="match status" value="1"/>
</dbReference>
<comment type="caution">
    <text evidence="5">The sequence shown here is derived from an EMBL/GenBank/DDBJ whole genome shotgun (WGS) entry which is preliminary data.</text>
</comment>
<protein>
    <submittedName>
        <fullName evidence="5">5'-nucleotidase C-terminal domain-containing protein</fullName>
    </submittedName>
</protein>
<organism evidence="5 6">
    <name type="scientific">Faecalibacterium butyricigenerans</name>
    <dbReference type="NCBI Taxonomy" id="1851427"/>
    <lineage>
        <taxon>Bacteria</taxon>
        <taxon>Bacillati</taxon>
        <taxon>Bacillota</taxon>
        <taxon>Clostridia</taxon>
        <taxon>Eubacteriales</taxon>
        <taxon>Oscillospiraceae</taxon>
        <taxon>Faecalibacterium</taxon>
    </lineage>
</organism>
<dbReference type="PROSITE" id="PS51318">
    <property type="entry name" value="TAT"/>
    <property type="match status" value="1"/>
</dbReference>
<proteinExistence type="inferred from homology"/>